<keyword evidence="1" id="KW-0812">Transmembrane</keyword>
<feature type="transmembrane region" description="Helical" evidence="1">
    <location>
        <begin position="213"/>
        <end position="233"/>
    </location>
</feature>
<sequence length="404" mass="45995">MDTPCSQTFRIPPDILVSDDPRATMRPLPGFLQLLLTFLTGKPYEGQPIPELSPHHHVISAFGSIVFGVTLGAIACTSRGMWWTLLPISWVFTLFGMRNLRMMIFHQAAHSNLYGRSTIDTFVGKLISSLLIIQSFKRYSDDHRLDHHGSAHMTLKDPTVQALLIGLGLRCGMSIDEMWRRVLRKAISPSFHVRFAWGRLRSLFNGPSSTERLIFFLIYGCAIVIVFLEGWWLEFALLWLVPLFPMFQVSNVFRLCVKHTFPAADNEVRTGRAHIASLSNAIFIGEAAPVGLRGSAAVFPWAKWILRMLVIHLPVRLLVLTGDTVVHDYHHRHPRAREWAKYIFLRQQDMEDGHKGWPSYREVWGLNAGMNIVFSSLEKADPAEFDVNKIASVSDRELFEAFED</sequence>
<dbReference type="EMBL" id="FMUE01000024">
    <property type="protein sequence ID" value="SCX35906.1"/>
    <property type="molecule type" value="Genomic_DNA"/>
</dbReference>
<evidence type="ECO:0000313" key="3">
    <source>
        <dbReference type="Proteomes" id="UP000187891"/>
    </source>
</evidence>
<evidence type="ECO:0008006" key="4">
    <source>
        <dbReference type="Google" id="ProtNLM"/>
    </source>
</evidence>
<accession>A0A1R3U686</accession>
<feature type="transmembrane region" description="Helical" evidence="1">
    <location>
        <begin position="81"/>
        <end position="97"/>
    </location>
</feature>
<dbReference type="STRING" id="1907666.DSM25559_5210"/>
<reference evidence="3" key="1">
    <citation type="submission" date="2016-10" db="EMBL/GenBank/DDBJ databases">
        <authorList>
            <person name="Wibberg D."/>
        </authorList>
    </citation>
    <scope>NUCLEOTIDE SEQUENCE [LARGE SCALE GENOMIC DNA]</scope>
</reference>
<protein>
    <recommendedName>
        <fullName evidence="4">Fatty acid desaturase domain-containing protein</fullName>
    </recommendedName>
</protein>
<keyword evidence="1" id="KW-0472">Membrane</keyword>
<evidence type="ECO:0000313" key="2">
    <source>
        <dbReference type="EMBL" id="SCX35906.1"/>
    </source>
</evidence>
<keyword evidence="1" id="KW-1133">Transmembrane helix</keyword>
<name>A0A1R3U686_9HYPH</name>
<organism evidence="2 3">
    <name type="scientific">Agrobacterium rosae</name>
    <dbReference type="NCBI Taxonomy" id="1972867"/>
    <lineage>
        <taxon>Bacteria</taxon>
        <taxon>Pseudomonadati</taxon>
        <taxon>Pseudomonadota</taxon>
        <taxon>Alphaproteobacteria</taxon>
        <taxon>Hyphomicrobiales</taxon>
        <taxon>Rhizobiaceae</taxon>
        <taxon>Rhizobium/Agrobacterium group</taxon>
        <taxon>Agrobacterium</taxon>
    </lineage>
</organism>
<proteinExistence type="predicted"/>
<gene>
    <name evidence="2" type="ORF">DSM25559_5210</name>
</gene>
<dbReference type="AlphaFoldDB" id="A0A1R3U686"/>
<evidence type="ECO:0000256" key="1">
    <source>
        <dbReference type="SAM" id="Phobius"/>
    </source>
</evidence>
<feature type="transmembrane region" description="Helical" evidence="1">
    <location>
        <begin position="58"/>
        <end position="75"/>
    </location>
</feature>
<dbReference type="Proteomes" id="UP000187891">
    <property type="component" value="Unassembled WGS sequence"/>
</dbReference>